<organism evidence="7 8">
    <name type="scientific">Tsukamurella soli</name>
    <dbReference type="NCBI Taxonomy" id="644556"/>
    <lineage>
        <taxon>Bacteria</taxon>
        <taxon>Bacillati</taxon>
        <taxon>Actinomycetota</taxon>
        <taxon>Actinomycetes</taxon>
        <taxon>Mycobacteriales</taxon>
        <taxon>Tsukamurellaceae</taxon>
        <taxon>Tsukamurella</taxon>
    </lineage>
</organism>
<dbReference type="PANTHER" id="PTHR43619:SF2">
    <property type="entry name" value="S-ADENOSYL-L-METHIONINE-DEPENDENT METHYLTRANSFERASES SUPERFAMILY PROTEIN"/>
    <property type="match status" value="1"/>
</dbReference>
<name>A0ABP8KG89_9ACTN</name>
<dbReference type="InterPro" id="IPR007213">
    <property type="entry name" value="Ppm1/Ppm2/Tcmp"/>
</dbReference>
<dbReference type="EC" id="2.1.1.-" evidence="6"/>
<evidence type="ECO:0000256" key="5">
    <source>
        <dbReference type="ARBA" id="ARBA00022691"/>
    </source>
</evidence>
<comment type="function">
    <text evidence="1 6">Exhibits S-adenosyl-L-methionine-dependent methyltransferase activity.</text>
</comment>
<comment type="similarity">
    <text evidence="2 6">Belongs to the UPF0677 family.</text>
</comment>
<protein>
    <recommendedName>
        <fullName evidence="6">S-adenosyl-L-methionine-dependent methyltransferase</fullName>
        <ecNumber evidence="6">2.1.1.-</ecNumber>
    </recommendedName>
</protein>
<keyword evidence="8" id="KW-1185">Reference proteome</keyword>
<dbReference type="Gene3D" id="3.40.50.150">
    <property type="entry name" value="Vaccinia Virus protein VP39"/>
    <property type="match status" value="1"/>
</dbReference>
<evidence type="ECO:0000313" key="8">
    <source>
        <dbReference type="Proteomes" id="UP001500635"/>
    </source>
</evidence>
<keyword evidence="4" id="KW-0808">Transferase</keyword>
<evidence type="ECO:0000256" key="2">
    <source>
        <dbReference type="ARBA" id="ARBA00008138"/>
    </source>
</evidence>
<evidence type="ECO:0000256" key="3">
    <source>
        <dbReference type="ARBA" id="ARBA00022603"/>
    </source>
</evidence>
<gene>
    <name evidence="7" type="ORF">GCM10023147_50060</name>
</gene>
<proteinExistence type="inferred from homology"/>
<dbReference type="GO" id="GO:0032259">
    <property type="term" value="P:methylation"/>
    <property type="evidence" value="ECO:0007669"/>
    <property type="project" value="UniProtKB-KW"/>
</dbReference>
<dbReference type="InterPro" id="IPR011610">
    <property type="entry name" value="SAM_mthyl_Trfase_ML2640-like"/>
</dbReference>
<dbReference type="Proteomes" id="UP001500635">
    <property type="component" value="Unassembled WGS sequence"/>
</dbReference>
<reference evidence="8" key="1">
    <citation type="journal article" date="2019" name="Int. J. Syst. Evol. Microbiol.">
        <title>The Global Catalogue of Microorganisms (GCM) 10K type strain sequencing project: providing services to taxonomists for standard genome sequencing and annotation.</title>
        <authorList>
            <consortium name="The Broad Institute Genomics Platform"/>
            <consortium name="The Broad Institute Genome Sequencing Center for Infectious Disease"/>
            <person name="Wu L."/>
            <person name="Ma J."/>
        </authorList>
    </citation>
    <scope>NUCLEOTIDE SEQUENCE [LARGE SCALE GENOMIC DNA]</scope>
    <source>
        <strain evidence="8">JCM 17688</strain>
    </source>
</reference>
<evidence type="ECO:0000256" key="1">
    <source>
        <dbReference type="ARBA" id="ARBA00003907"/>
    </source>
</evidence>
<accession>A0ABP8KG89</accession>
<dbReference type="InterPro" id="IPR029063">
    <property type="entry name" value="SAM-dependent_MTases_sf"/>
</dbReference>
<dbReference type="GO" id="GO:0008168">
    <property type="term" value="F:methyltransferase activity"/>
    <property type="evidence" value="ECO:0007669"/>
    <property type="project" value="UniProtKB-KW"/>
</dbReference>
<evidence type="ECO:0000313" key="7">
    <source>
        <dbReference type="EMBL" id="GAA4406448.1"/>
    </source>
</evidence>
<keyword evidence="3 6" id="KW-0489">Methyltransferase</keyword>
<dbReference type="NCBIfam" id="TIGR00027">
    <property type="entry name" value="mthyl_TIGR00027"/>
    <property type="match status" value="1"/>
</dbReference>
<sequence length="275" mass="29570">MTTPGSTGPENTAERTALWRALHTELDAPPVLADTVGLELIAPPDGWRERGDMDPGFTRGMRTWVATRSRFVEDLVLGSGLDQYVLLGAGVDTFAQRHPAAVEVFEVDQPGPQEWKRRRLAESGLPAPLFVPVDFEADGDWPARLAAAGFDAAAPAVVASLGVSMYLTREATAETMRRIAALAPGTRFAMTFQPSTEALVGDARRAREISMAGAARSGTPFISFYSPDQILALARESGFAAAQYVSTEELTERYFAGRADGLVPSHGEEFLVATV</sequence>
<dbReference type="PANTHER" id="PTHR43619">
    <property type="entry name" value="S-ADENOSYL-L-METHIONINE-DEPENDENT METHYLTRANSFERASE YKTD-RELATED"/>
    <property type="match status" value="1"/>
</dbReference>
<comment type="caution">
    <text evidence="7">The sequence shown here is derived from an EMBL/GenBank/DDBJ whole genome shotgun (WGS) entry which is preliminary data.</text>
</comment>
<evidence type="ECO:0000256" key="4">
    <source>
        <dbReference type="ARBA" id="ARBA00022679"/>
    </source>
</evidence>
<dbReference type="Pfam" id="PF04072">
    <property type="entry name" value="LCM"/>
    <property type="match status" value="1"/>
</dbReference>
<dbReference type="SUPFAM" id="SSF53335">
    <property type="entry name" value="S-adenosyl-L-methionine-dependent methyltransferases"/>
    <property type="match status" value="1"/>
</dbReference>
<dbReference type="RefSeq" id="WP_345001448.1">
    <property type="nucleotide sequence ID" value="NZ_BAABFR010000156.1"/>
</dbReference>
<dbReference type="EMBL" id="BAABFR010000156">
    <property type="protein sequence ID" value="GAA4406448.1"/>
    <property type="molecule type" value="Genomic_DNA"/>
</dbReference>
<evidence type="ECO:0000256" key="6">
    <source>
        <dbReference type="RuleBase" id="RU362030"/>
    </source>
</evidence>
<keyword evidence="5 6" id="KW-0949">S-adenosyl-L-methionine</keyword>